<evidence type="ECO:0000256" key="2">
    <source>
        <dbReference type="ARBA" id="ARBA00012438"/>
    </source>
</evidence>
<organism evidence="10 11">
    <name type="scientific">Hymenobacter koreensis</name>
    <dbReference type="NCBI Taxonomy" id="1084523"/>
    <lineage>
        <taxon>Bacteria</taxon>
        <taxon>Pseudomonadati</taxon>
        <taxon>Bacteroidota</taxon>
        <taxon>Cytophagia</taxon>
        <taxon>Cytophagales</taxon>
        <taxon>Hymenobacteraceae</taxon>
        <taxon>Hymenobacter</taxon>
    </lineage>
</organism>
<keyword evidence="11" id="KW-1185">Reference proteome</keyword>
<dbReference type="InterPro" id="IPR003594">
    <property type="entry name" value="HATPase_dom"/>
</dbReference>
<sequence>MTSKRLELGIALRLIGLLALLCAGLYAQQRAAYTLMAGAVVLLAGAVWELARYVTRNNRALADYLLAVKYRDFSQFYNEEHSDLSVRPLYAAFNQINGTFRQLSAERETQFTYLQTVLQLIDTGIISYDAVGEVEWVNEAFKQTLELPYLKNIKALQKRLPALYEAIDQLQPGTPVVVKITVGDKTMQLLLSATSFKLQSRVFTLVAFKNVSHALDETETAAWQKLLRVMTHEIMNSVAPIASLADSLRRNLRHELEQVSAPAQAERVLLDDIAEGIGIIQTRSEGLLRFAQVYRDISTISAPLLTTVYVQELFGSIKGLMTPQLRESSIDLSTMVEPAELQFQVDSRLMEQVLINLVLNAAYAVRETAQPRIQLRARQTESGQVIIEVTDNGCGIPAEVMDSIFIPFFTTRRNGTGIGLSLAKQIMHLHKGSIKVQSVVGQGTVFRLEF</sequence>
<keyword evidence="6" id="KW-0067">ATP-binding</keyword>
<feature type="transmembrane region" description="Helical" evidence="8">
    <location>
        <begin position="32"/>
        <end position="51"/>
    </location>
</feature>
<dbReference type="Pfam" id="PF02518">
    <property type="entry name" value="HATPase_c"/>
    <property type="match status" value="1"/>
</dbReference>
<keyword evidence="3" id="KW-0808">Transferase</keyword>
<keyword evidence="8" id="KW-1133">Transmembrane helix</keyword>
<dbReference type="PANTHER" id="PTHR43065:SF46">
    <property type="entry name" value="C4-DICARBOXYLATE TRANSPORT SENSOR PROTEIN DCTB"/>
    <property type="match status" value="1"/>
</dbReference>
<reference evidence="11" key="1">
    <citation type="journal article" date="2019" name="Int. J. Syst. Evol. Microbiol.">
        <title>The Global Catalogue of Microorganisms (GCM) 10K type strain sequencing project: providing services to taxonomists for standard genome sequencing and annotation.</title>
        <authorList>
            <consortium name="The Broad Institute Genomics Platform"/>
            <consortium name="The Broad Institute Genome Sequencing Center for Infectious Disease"/>
            <person name="Wu L."/>
            <person name="Ma J."/>
        </authorList>
    </citation>
    <scope>NUCLEOTIDE SEQUENCE [LARGE SCALE GENOMIC DNA]</scope>
    <source>
        <strain evidence="11">JCM 17924</strain>
    </source>
</reference>
<accession>A0ABP8J2R4</accession>
<evidence type="ECO:0000256" key="3">
    <source>
        <dbReference type="ARBA" id="ARBA00022679"/>
    </source>
</evidence>
<dbReference type="Gene3D" id="3.30.565.10">
    <property type="entry name" value="Histidine kinase-like ATPase, C-terminal domain"/>
    <property type="match status" value="1"/>
</dbReference>
<keyword evidence="8" id="KW-0472">Membrane</keyword>
<proteinExistence type="predicted"/>
<dbReference type="Proteomes" id="UP001500454">
    <property type="component" value="Unassembled WGS sequence"/>
</dbReference>
<gene>
    <name evidence="10" type="ORF">GCM10023186_25770</name>
</gene>
<evidence type="ECO:0000313" key="11">
    <source>
        <dbReference type="Proteomes" id="UP001500454"/>
    </source>
</evidence>
<evidence type="ECO:0000259" key="9">
    <source>
        <dbReference type="PROSITE" id="PS50109"/>
    </source>
</evidence>
<dbReference type="SUPFAM" id="SSF55874">
    <property type="entry name" value="ATPase domain of HSP90 chaperone/DNA topoisomerase II/histidine kinase"/>
    <property type="match status" value="1"/>
</dbReference>
<evidence type="ECO:0000256" key="1">
    <source>
        <dbReference type="ARBA" id="ARBA00000085"/>
    </source>
</evidence>
<comment type="catalytic activity">
    <reaction evidence="1">
        <text>ATP + protein L-histidine = ADP + protein N-phospho-L-histidine.</text>
        <dbReference type="EC" id="2.7.13.3"/>
    </reaction>
</comment>
<dbReference type="EMBL" id="BAABHA010000008">
    <property type="protein sequence ID" value="GAA4384019.1"/>
    <property type="molecule type" value="Genomic_DNA"/>
</dbReference>
<keyword evidence="7" id="KW-0902">Two-component regulatory system</keyword>
<dbReference type="InterPro" id="IPR005467">
    <property type="entry name" value="His_kinase_dom"/>
</dbReference>
<dbReference type="PROSITE" id="PS50109">
    <property type="entry name" value="HIS_KIN"/>
    <property type="match status" value="1"/>
</dbReference>
<comment type="caution">
    <text evidence="10">The sequence shown here is derived from an EMBL/GenBank/DDBJ whole genome shotgun (WGS) entry which is preliminary data.</text>
</comment>
<dbReference type="PANTHER" id="PTHR43065">
    <property type="entry name" value="SENSOR HISTIDINE KINASE"/>
    <property type="match status" value="1"/>
</dbReference>
<evidence type="ECO:0000256" key="5">
    <source>
        <dbReference type="ARBA" id="ARBA00022777"/>
    </source>
</evidence>
<evidence type="ECO:0000313" key="10">
    <source>
        <dbReference type="EMBL" id="GAA4384019.1"/>
    </source>
</evidence>
<dbReference type="RefSeq" id="WP_345224799.1">
    <property type="nucleotide sequence ID" value="NZ_BAABHA010000008.1"/>
</dbReference>
<evidence type="ECO:0000256" key="7">
    <source>
        <dbReference type="ARBA" id="ARBA00023012"/>
    </source>
</evidence>
<keyword evidence="8" id="KW-0812">Transmembrane</keyword>
<dbReference type="SMART" id="SM00387">
    <property type="entry name" value="HATPase_c"/>
    <property type="match status" value="1"/>
</dbReference>
<feature type="domain" description="Histidine kinase" evidence="9">
    <location>
        <begin position="229"/>
        <end position="450"/>
    </location>
</feature>
<evidence type="ECO:0000256" key="4">
    <source>
        <dbReference type="ARBA" id="ARBA00022741"/>
    </source>
</evidence>
<dbReference type="InterPro" id="IPR036890">
    <property type="entry name" value="HATPase_C_sf"/>
</dbReference>
<name>A0ABP8J2R4_9BACT</name>
<keyword evidence="5 10" id="KW-0418">Kinase</keyword>
<evidence type="ECO:0000256" key="8">
    <source>
        <dbReference type="SAM" id="Phobius"/>
    </source>
</evidence>
<protein>
    <recommendedName>
        <fullName evidence="2">histidine kinase</fullName>
        <ecNumber evidence="2">2.7.13.3</ecNumber>
    </recommendedName>
</protein>
<dbReference type="InterPro" id="IPR004358">
    <property type="entry name" value="Sig_transdc_His_kin-like_C"/>
</dbReference>
<feature type="transmembrane region" description="Helical" evidence="8">
    <location>
        <begin position="7"/>
        <end position="26"/>
    </location>
</feature>
<dbReference type="PRINTS" id="PR00344">
    <property type="entry name" value="BCTRLSENSOR"/>
</dbReference>
<dbReference type="GO" id="GO:0016301">
    <property type="term" value="F:kinase activity"/>
    <property type="evidence" value="ECO:0007669"/>
    <property type="project" value="UniProtKB-KW"/>
</dbReference>
<keyword evidence="4" id="KW-0547">Nucleotide-binding</keyword>
<evidence type="ECO:0000256" key="6">
    <source>
        <dbReference type="ARBA" id="ARBA00022840"/>
    </source>
</evidence>
<dbReference type="EC" id="2.7.13.3" evidence="2"/>